<dbReference type="InterPro" id="IPR057710">
    <property type="entry name" value="DUF7950"/>
</dbReference>
<feature type="domain" description="DUF7950" evidence="2">
    <location>
        <begin position="162"/>
        <end position="297"/>
    </location>
</feature>
<dbReference type="PANTHER" id="PTHR33595:SF26">
    <property type="entry name" value="(RAPE) HYPOTHETICAL PROTEIN"/>
    <property type="match status" value="1"/>
</dbReference>
<dbReference type="OrthoDB" id="1898295at2759"/>
<accession>A0A067LG87</accession>
<dbReference type="Pfam" id="PF25821">
    <property type="entry name" value="DUF7950"/>
    <property type="match status" value="1"/>
</dbReference>
<protein>
    <recommendedName>
        <fullName evidence="2">DUF7950 domain-containing protein</fullName>
    </recommendedName>
</protein>
<feature type="compositionally biased region" description="Polar residues" evidence="1">
    <location>
        <begin position="46"/>
        <end position="55"/>
    </location>
</feature>
<reference evidence="3 4" key="1">
    <citation type="journal article" date="2014" name="PLoS ONE">
        <title>Global Analysis of Gene Expression Profiles in Physic Nut (Jatropha curcas L.) Seedlings Exposed to Salt Stress.</title>
        <authorList>
            <person name="Zhang L."/>
            <person name="Zhang C."/>
            <person name="Wu P."/>
            <person name="Chen Y."/>
            <person name="Li M."/>
            <person name="Jiang H."/>
            <person name="Wu G."/>
        </authorList>
    </citation>
    <scope>NUCLEOTIDE SEQUENCE [LARGE SCALE GENOMIC DNA]</scope>
    <source>
        <strain evidence="4">cv. GZQX0401</strain>
        <tissue evidence="3">Young leaves</tissue>
    </source>
</reference>
<feature type="region of interest" description="Disordered" evidence="1">
    <location>
        <begin position="34"/>
        <end position="62"/>
    </location>
</feature>
<proteinExistence type="predicted"/>
<organism evidence="3 4">
    <name type="scientific">Jatropha curcas</name>
    <name type="common">Barbados nut</name>
    <dbReference type="NCBI Taxonomy" id="180498"/>
    <lineage>
        <taxon>Eukaryota</taxon>
        <taxon>Viridiplantae</taxon>
        <taxon>Streptophyta</taxon>
        <taxon>Embryophyta</taxon>
        <taxon>Tracheophyta</taxon>
        <taxon>Spermatophyta</taxon>
        <taxon>Magnoliopsida</taxon>
        <taxon>eudicotyledons</taxon>
        <taxon>Gunneridae</taxon>
        <taxon>Pentapetalae</taxon>
        <taxon>rosids</taxon>
        <taxon>fabids</taxon>
        <taxon>Malpighiales</taxon>
        <taxon>Euphorbiaceae</taxon>
        <taxon>Crotonoideae</taxon>
        <taxon>Jatropheae</taxon>
        <taxon>Jatropha</taxon>
    </lineage>
</organism>
<evidence type="ECO:0000313" key="4">
    <source>
        <dbReference type="Proteomes" id="UP000027138"/>
    </source>
</evidence>
<sequence length="300" mass="34369">MDGGERWRMIRCAGGVHDKMIINQIMLRFRPIAPKPASGGPDSGVPSLNNKSSLVSKRKTRRKYVRVRKNNRFIKRNQKVCPSSSDHQEKEKQTDVVTLQLLPERSNQPTDPLDLERSWCNPDNKLFKQSENNQPLKLKYPVIDQNPTTVMTVPEKRVVIAESWVTVECVTDINQACMDGGGLLGCTDVERVKNLEEDTRPGFISDGSNNVRWVNGAYKKMMSVMKEKNDRQEIVVWLVRKEKLVPYMYKSAFTCWVRLSNDKEEKDRCSSKMVPCDVWRMDCGGFAWRLDVEAALSLGL</sequence>
<name>A0A067LG87_JATCU</name>
<feature type="region of interest" description="Disordered" evidence="1">
    <location>
        <begin position="78"/>
        <end position="115"/>
    </location>
</feature>
<dbReference type="STRING" id="180498.A0A067LG87"/>
<dbReference type="EMBL" id="KK914219">
    <property type="protein sequence ID" value="KDP46328.1"/>
    <property type="molecule type" value="Genomic_DNA"/>
</dbReference>
<evidence type="ECO:0000259" key="2">
    <source>
        <dbReference type="Pfam" id="PF25821"/>
    </source>
</evidence>
<dbReference type="PANTHER" id="PTHR33595">
    <property type="entry name" value="VON WILLEBRAND FACTOR A DOMAIN PROTEIN"/>
    <property type="match status" value="1"/>
</dbReference>
<evidence type="ECO:0000313" key="3">
    <source>
        <dbReference type="EMBL" id="KDP46328.1"/>
    </source>
</evidence>
<dbReference type="AlphaFoldDB" id="A0A067LG87"/>
<dbReference type="Proteomes" id="UP000027138">
    <property type="component" value="Unassembled WGS sequence"/>
</dbReference>
<gene>
    <name evidence="3" type="ORF">JCGZ_10168</name>
</gene>
<keyword evidence="4" id="KW-1185">Reference proteome</keyword>
<evidence type="ECO:0000256" key="1">
    <source>
        <dbReference type="SAM" id="MobiDB-lite"/>
    </source>
</evidence>